<proteinExistence type="predicted"/>
<reference evidence="2 3" key="1">
    <citation type="submission" date="2020-10" db="EMBL/GenBank/DDBJ databases">
        <title>ChiBAC.</title>
        <authorList>
            <person name="Zenner C."/>
            <person name="Hitch T.C.A."/>
            <person name="Clavel T."/>
        </authorList>
    </citation>
    <scope>NUCLEOTIDE SEQUENCE [LARGE SCALE GENOMIC DNA]</scope>
    <source>
        <strain evidence="2 3">DSM 109015</strain>
    </source>
</reference>
<dbReference type="EMBL" id="JADCKC010000002">
    <property type="protein sequence ID" value="MBE5037646.1"/>
    <property type="molecule type" value="Genomic_DNA"/>
</dbReference>
<accession>A0ABR9R3C9</accession>
<evidence type="ECO:0000313" key="3">
    <source>
        <dbReference type="Proteomes" id="UP000768567"/>
    </source>
</evidence>
<dbReference type="Proteomes" id="UP000768567">
    <property type="component" value="Unassembled WGS sequence"/>
</dbReference>
<dbReference type="RefSeq" id="WP_193501139.1">
    <property type="nucleotide sequence ID" value="NZ_JADCKC010000002.1"/>
</dbReference>
<keyword evidence="3" id="KW-1185">Reference proteome</keyword>
<feature type="compositionally biased region" description="Acidic residues" evidence="1">
    <location>
        <begin position="41"/>
        <end position="57"/>
    </location>
</feature>
<feature type="compositionally biased region" description="Basic and acidic residues" evidence="1">
    <location>
        <begin position="1"/>
        <end position="12"/>
    </location>
</feature>
<evidence type="ECO:0000313" key="2">
    <source>
        <dbReference type="EMBL" id="MBE5037646.1"/>
    </source>
</evidence>
<protein>
    <submittedName>
        <fullName evidence="2">Uncharacterized protein</fullName>
    </submittedName>
</protein>
<gene>
    <name evidence="2" type="ORF">INF35_07595</name>
</gene>
<sequence length="162" mass="17201">MTDKEKNKKPDPKQAAPGPAEAGAGGTQPEAAGEPAAEPAAESEEETEPAQTPEEDSAVCIARLEQELLQARCRLAAYGAGVNPEMAEDAVTLAVSAARREGEVTEESVTRAMEEVLKRHPDWKNGGRGMAGFRLGADTDPGAIPAPGGEPEPEKRRWNRFK</sequence>
<evidence type="ECO:0000256" key="1">
    <source>
        <dbReference type="SAM" id="MobiDB-lite"/>
    </source>
</evidence>
<feature type="compositionally biased region" description="Low complexity" evidence="1">
    <location>
        <begin position="14"/>
        <end position="40"/>
    </location>
</feature>
<feature type="region of interest" description="Disordered" evidence="1">
    <location>
        <begin position="1"/>
        <end position="59"/>
    </location>
</feature>
<organism evidence="2 3">
    <name type="scientific">Gemmiger gallinarum</name>
    <dbReference type="NCBI Taxonomy" id="2779354"/>
    <lineage>
        <taxon>Bacteria</taxon>
        <taxon>Bacillati</taxon>
        <taxon>Bacillota</taxon>
        <taxon>Clostridia</taxon>
        <taxon>Eubacteriales</taxon>
        <taxon>Gemmiger</taxon>
    </lineage>
</organism>
<feature type="region of interest" description="Disordered" evidence="1">
    <location>
        <begin position="120"/>
        <end position="162"/>
    </location>
</feature>
<comment type="caution">
    <text evidence="2">The sequence shown here is derived from an EMBL/GenBank/DDBJ whole genome shotgun (WGS) entry which is preliminary data.</text>
</comment>
<name>A0ABR9R3C9_9FIRM</name>